<dbReference type="InterPro" id="IPR027417">
    <property type="entry name" value="P-loop_NTPase"/>
</dbReference>
<reference evidence="2" key="1">
    <citation type="submission" date="2020-10" db="EMBL/GenBank/DDBJ databases">
        <authorList>
            <person name="Gilroy R."/>
        </authorList>
    </citation>
    <scope>NUCLEOTIDE SEQUENCE</scope>
    <source>
        <strain evidence="2">14508</strain>
    </source>
</reference>
<keyword evidence="1" id="KW-0472">Membrane</keyword>
<feature type="transmembrane region" description="Helical" evidence="1">
    <location>
        <begin position="102"/>
        <end position="121"/>
    </location>
</feature>
<keyword evidence="1" id="KW-1133">Transmembrane helix</keyword>
<dbReference type="SUPFAM" id="SSF52540">
    <property type="entry name" value="P-loop containing nucleoside triphosphate hydrolases"/>
    <property type="match status" value="1"/>
</dbReference>
<feature type="transmembrane region" description="Helical" evidence="1">
    <location>
        <begin position="12"/>
        <end position="35"/>
    </location>
</feature>
<dbReference type="AlphaFoldDB" id="A0A9D1G7B3"/>
<protein>
    <recommendedName>
        <fullName evidence="4">ATPase dynein-related AAA domain-containing protein</fullName>
    </recommendedName>
</protein>
<proteinExistence type="predicted"/>
<name>A0A9D1G7B3_9FIRM</name>
<dbReference type="EMBL" id="DVKI01000043">
    <property type="protein sequence ID" value="HIT17026.1"/>
    <property type="molecule type" value="Genomic_DNA"/>
</dbReference>
<reference evidence="2" key="2">
    <citation type="journal article" date="2021" name="PeerJ">
        <title>Extensive microbial diversity within the chicken gut microbiome revealed by metagenomics and culture.</title>
        <authorList>
            <person name="Gilroy R."/>
            <person name="Ravi A."/>
            <person name="Getino M."/>
            <person name="Pursley I."/>
            <person name="Horton D.L."/>
            <person name="Alikhan N.F."/>
            <person name="Baker D."/>
            <person name="Gharbi K."/>
            <person name="Hall N."/>
            <person name="Watson M."/>
            <person name="Adriaenssens E.M."/>
            <person name="Foster-Nyarko E."/>
            <person name="Jarju S."/>
            <person name="Secka A."/>
            <person name="Antonio M."/>
            <person name="Oren A."/>
            <person name="Chaudhuri R.R."/>
            <person name="La Ragione R."/>
            <person name="Hildebrand F."/>
            <person name="Pallen M.J."/>
        </authorList>
    </citation>
    <scope>NUCLEOTIDE SEQUENCE</scope>
    <source>
        <strain evidence="2">14508</strain>
    </source>
</reference>
<feature type="transmembrane region" description="Helical" evidence="1">
    <location>
        <begin position="141"/>
        <end position="168"/>
    </location>
</feature>
<organism evidence="2 3">
    <name type="scientific">Candidatus Caccosoma faecigallinarum</name>
    <dbReference type="NCBI Taxonomy" id="2840720"/>
    <lineage>
        <taxon>Bacteria</taxon>
        <taxon>Bacillati</taxon>
        <taxon>Bacillota</taxon>
        <taxon>Bacillota incertae sedis</taxon>
        <taxon>Candidatus Caccosoma</taxon>
    </lineage>
</organism>
<comment type="caution">
    <text evidence="2">The sequence shown here is derived from an EMBL/GenBank/DDBJ whole genome shotgun (WGS) entry which is preliminary data.</text>
</comment>
<feature type="transmembrane region" description="Helical" evidence="1">
    <location>
        <begin position="55"/>
        <end position="82"/>
    </location>
</feature>
<dbReference type="Proteomes" id="UP000886893">
    <property type="component" value="Unassembled WGS sequence"/>
</dbReference>
<accession>A0A9D1G7B3</accession>
<evidence type="ECO:0000313" key="2">
    <source>
        <dbReference type="EMBL" id="HIT17026.1"/>
    </source>
</evidence>
<evidence type="ECO:0000313" key="3">
    <source>
        <dbReference type="Proteomes" id="UP000886893"/>
    </source>
</evidence>
<sequence>MNKPYFTRKNLIAIAMAFFYSFLLLFVGLCIEGSFKFANEDNPIAMIAETLNFKLVSYGVSGYICLILIAIYVVAGAIFIIYERRYAIVNNKSPYSAKMIGIYCATGFVCLLLSLGIGIILQSPLNKENIGNVLTAVWQSVLLTTAIYILIALFISAILMLVVNLIFIDKPYRFFSKRNAIEFEDEDLTPSDNNVTASFDPLPVATTSQQITASSPSATPLNTKEGFDYTSEEKLGTREKVFPSLSKIDDQYEGYAIESIPSDDYSLEQICHMFRNYLAKEEKLYFDIDTLRIFVSSFITSHFMILEGLSGTGKSSLPRYFAKFIHANVLFIPVQATWRDKTHILGYFNDFSKTYAETDFLIQLYEANYNPDCIHLFVLDEMNISRVEYYFADFLSVLEYPADSWKLRIMQLPYQFIPPAKLPDGFIQIPENVYFVGTANKDDSTFSITDKVYDRAITIDFDNRNIPFEVKEEAKTIQLSYSKFNELLTKAIQTPDYQMTPSDYEKFQKICDYIDETFDITFGNRVMNQISTLVPAFIACGGQKEVVLDFLLARKILVKLEGRFEEYIKTGLKHLLTLIEKQYGNTFVKSEKIIQSLIRKL</sequence>
<gene>
    <name evidence="2" type="ORF">IAD04_01425</name>
</gene>
<evidence type="ECO:0000256" key="1">
    <source>
        <dbReference type="SAM" id="Phobius"/>
    </source>
</evidence>
<dbReference type="Gene3D" id="3.40.50.300">
    <property type="entry name" value="P-loop containing nucleotide triphosphate hydrolases"/>
    <property type="match status" value="1"/>
</dbReference>
<keyword evidence="1" id="KW-0812">Transmembrane</keyword>
<evidence type="ECO:0008006" key="4">
    <source>
        <dbReference type="Google" id="ProtNLM"/>
    </source>
</evidence>